<dbReference type="InterPro" id="IPR036102">
    <property type="entry name" value="OsmC/Ohrsf"/>
</dbReference>
<evidence type="ECO:0000256" key="1">
    <source>
        <dbReference type="SAM" id="MobiDB-lite"/>
    </source>
</evidence>
<dbReference type="Proteomes" id="UP000198757">
    <property type="component" value="Unassembled WGS sequence"/>
</dbReference>
<accession>A0A1G6MYW4</accession>
<dbReference type="GO" id="GO:0004601">
    <property type="term" value="F:peroxidase activity"/>
    <property type="evidence" value="ECO:0007669"/>
    <property type="project" value="InterPro"/>
</dbReference>
<feature type="region of interest" description="Disordered" evidence="1">
    <location>
        <begin position="1"/>
        <end position="23"/>
    </location>
</feature>
<dbReference type="InterPro" id="IPR003718">
    <property type="entry name" value="OsmC/Ohr_fam"/>
</dbReference>
<proteinExistence type="predicted"/>
<dbReference type="PANTHER" id="PTHR42830">
    <property type="entry name" value="OSMOTICALLY INDUCIBLE FAMILY PROTEIN"/>
    <property type="match status" value="1"/>
</dbReference>
<dbReference type="SUPFAM" id="SSF82784">
    <property type="entry name" value="OsmC-like"/>
    <property type="match status" value="1"/>
</dbReference>
<gene>
    <name evidence="2" type="ORF">SAMN04487894_10390</name>
</gene>
<sequence>MKRFATANWQGTGKEGTGKTSTQSGVLKDTAYSFKTRFEEGNPGTNPEELVAAAHAGCFTMKLSFVLNEAGFTATNIDTKCTVTFENGAVTESHLDVQAAVPGIDREKFDAAVKDAEANCPISKLLNTKITSTAALIG</sequence>
<dbReference type="GO" id="GO:0006979">
    <property type="term" value="P:response to oxidative stress"/>
    <property type="evidence" value="ECO:0007669"/>
    <property type="project" value="InterPro"/>
</dbReference>
<dbReference type="NCBIfam" id="TIGR03562">
    <property type="entry name" value="osmo_induc_OsmC"/>
    <property type="match status" value="1"/>
</dbReference>
<reference evidence="3" key="1">
    <citation type="submission" date="2016-10" db="EMBL/GenBank/DDBJ databases">
        <authorList>
            <person name="Varghese N."/>
            <person name="Submissions S."/>
        </authorList>
    </citation>
    <scope>NUCLEOTIDE SEQUENCE [LARGE SCALE GENOMIC DNA]</scope>
    <source>
        <strain evidence="3">DSM 25811 / CCM 8410 / LMG 26954 / E90</strain>
    </source>
</reference>
<protein>
    <submittedName>
        <fullName evidence="2">Osmotically inducible protein OsmC</fullName>
    </submittedName>
</protein>
<keyword evidence="3" id="KW-1185">Reference proteome</keyword>
<dbReference type="InterPro" id="IPR052707">
    <property type="entry name" value="OsmC_Ohr_Peroxiredoxin"/>
</dbReference>
<name>A0A1G6MYW4_NIADE</name>
<organism evidence="2 3">
    <name type="scientific">Niabella drilacis (strain DSM 25811 / CCM 8410 / CCUG 62505 / LMG 26954 / E90)</name>
    <dbReference type="NCBI Taxonomy" id="1285928"/>
    <lineage>
        <taxon>Bacteria</taxon>
        <taxon>Pseudomonadati</taxon>
        <taxon>Bacteroidota</taxon>
        <taxon>Chitinophagia</taxon>
        <taxon>Chitinophagales</taxon>
        <taxon>Chitinophagaceae</taxon>
        <taxon>Niabella</taxon>
    </lineage>
</organism>
<dbReference type="Pfam" id="PF02566">
    <property type="entry name" value="OsmC"/>
    <property type="match status" value="1"/>
</dbReference>
<evidence type="ECO:0000313" key="2">
    <source>
        <dbReference type="EMBL" id="SDC60742.1"/>
    </source>
</evidence>
<dbReference type="OrthoDB" id="9807532at2"/>
<dbReference type="Gene3D" id="3.30.300.20">
    <property type="match status" value="1"/>
</dbReference>
<dbReference type="InterPro" id="IPR015946">
    <property type="entry name" value="KH_dom-like_a/b"/>
</dbReference>
<dbReference type="InterPro" id="IPR019904">
    <property type="entry name" value="Peroxiredoxin_OsmC"/>
</dbReference>
<dbReference type="RefSeq" id="WP_090389280.1">
    <property type="nucleotide sequence ID" value="NZ_FMZO01000003.1"/>
</dbReference>
<dbReference type="AlphaFoldDB" id="A0A1G6MYW4"/>
<dbReference type="PANTHER" id="PTHR42830:SF1">
    <property type="entry name" value="OSMOTICALLY INDUCIBLE FAMILY PROTEIN"/>
    <property type="match status" value="1"/>
</dbReference>
<dbReference type="EMBL" id="FMZO01000003">
    <property type="protein sequence ID" value="SDC60742.1"/>
    <property type="molecule type" value="Genomic_DNA"/>
</dbReference>
<dbReference type="STRING" id="1285928.SAMN04487894_10390"/>
<evidence type="ECO:0000313" key="3">
    <source>
        <dbReference type="Proteomes" id="UP000198757"/>
    </source>
</evidence>